<proteinExistence type="predicted"/>
<protein>
    <submittedName>
        <fullName evidence="1">Uncharacterized protein</fullName>
    </submittedName>
</protein>
<dbReference type="Proteomes" id="UP001162501">
    <property type="component" value="Chromosome 21"/>
</dbReference>
<gene>
    <name evidence="1" type="ORF">MRATA1EN3_LOCUS12845</name>
</gene>
<name>A0ACB0ELS2_RANTA</name>
<evidence type="ECO:0000313" key="2">
    <source>
        <dbReference type="Proteomes" id="UP001162501"/>
    </source>
</evidence>
<reference evidence="1" key="1">
    <citation type="submission" date="2023-05" db="EMBL/GenBank/DDBJ databases">
        <authorList>
            <consortium name="ELIXIR-Norway"/>
        </authorList>
    </citation>
    <scope>NUCLEOTIDE SEQUENCE</scope>
</reference>
<evidence type="ECO:0000313" key="1">
    <source>
        <dbReference type="EMBL" id="CAI9701632.1"/>
    </source>
</evidence>
<organism evidence="1 2">
    <name type="scientific">Rangifer tarandus platyrhynchus</name>
    <name type="common">Svalbard reindeer</name>
    <dbReference type="NCBI Taxonomy" id="3082113"/>
    <lineage>
        <taxon>Eukaryota</taxon>
        <taxon>Metazoa</taxon>
        <taxon>Chordata</taxon>
        <taxon>Craniata</taxon>
        <taxon>Vertebrata</taxon>
        <taxon>Euteleostomi</taxon>
        <taxon>Mammalia</taxon>
        <taxon>Eutheria</taxon>
        <taxon>Laurasiatheria</taxon>
        <taxon>Artiodactyla</taxon>
        <taxon>Ruminantia</taxon>
        <taxon>Pecora</taxon>
        <taxon>Cervidae</taxon>
        <taxon>Odocoileinae</taxon>
        <taxon>Rangifer</taxon>
    </lineage>
</organism>
<accession>A0ACB0ELS2</accession>
<dbReference type="EMBL" id="OX596105">
    <property type="protein sequence ID" value="CAI9701632.1"/>
    <property type="molecule type" value="Genomic_DNA"/>
</dbReference>
<sequence length="230" mass="24704">MRKLPGRKRYGKGFKVGLGVKDKGQGEVGERRSGVTSSLMGLCLHLPSGTSGLTPYKLRHCPAVSCRERETVVHLRLTGSCGWGPQPHLHSRYHSRLCGREESGRAESQVAMSDYPVSACTSGVEDQALISTSSPPGFSQVSSSLTLLACGRSSFCSQARALGTGRRLCPLFGCRLREQPGVMGKALLPGGKVVEEKNGESAFVLQKRAPLIECSDMASAKGFRLVLWDP</sequence>